<keyword evidence="6 8" id="KW-0472">Membrane</keyword>
<accession>A0A426XFP7</accession>
<comment type="similarity">
    <text evidence="2">Belongs to the MLO family.</text>
</comment>
<evidence type="ECO:0000256" key="6">
    <source>
        <dbReference type="ARBA" id="ARBA00023136"/>
    </source>
</evidence>
<gene>
    <name evidence="9" type="ORF">B296_00024449</name>
</gene>
<evidence type="ECO:0000256" key="8">
    <source>
        <dbReference type="SAM" id="Phobius"/>
    </source>
</evidence>
<evidence type="ECO:0000256" key="2">
    <source>
        <dbReference type="ARBA" id="ARBA00006574"/>
    </source>
</evidence>
<dbReference type="InterPro" id="IPR004326">
    <property type="entry name" value="Mlo"/>
</dbReference>
<evidence type="ECO:0000256" key="4">
    <source>
        <dbReference type="ARBA" id="ARBA00022821"/>
    </source>
</evidence>
<evidence type="ECO:0000313" key="9">
    <source>
        <dbReference type="EMBL" id="RRT38260.1"/>
    </source>
</evidence>
<dbReference type="GO" id="GO:0006952">
    <property type="term" value="P:defense response"/>
    <property type="evidence" value="ECO:0007669"/>
    <property type="project" value="UniProtKB-KW"/>
</dbReference>
<reference evidence="9 10" key="1">
    <citation type="journal article" date="2014" name="Agronomy (Basel)">
        <title>A Draft Genome Sequence for Ensete ventricosum, the Drought-Tolerant Tree Against Hunger.</title>
        <authorList>
            <person name="Harrison J."/>
            <person name="Moore K.A."/>
            <person name="Paszkiewicz K."/>
            <person name="Jones T."/>
            <person name="Grant M."/>
            <person name="Ambacheew D."/>
            <person name="Muzemil S."/>
            <person name="Studholme D.J."/>
        </authorList>
    </citation>
    <scope>NUCLEOTIDE SEQUENCE [LARGE SCALE GENOMIC DNA]</scope>
</reference>
<evidence type="ECO:0000256" key="5">
    <source>
        <dbReference type="ARBA" id="ARBA00022989"/>
    </source>
</evidence>
<keyword evidence="7" id="KW-0568">Pathogenesis-related protein</keyword>
<feature type="transmembrane region" description="Helical" evidence="8">
    <location>
        <begin position="64"/>
        <end position="86"/>
    </location>
</feature>
<dbReference type="GO" id="GO:0016020">
    <property type="term" value="C:membrane"/>
    <property type="evidence" value="ECO:0007669"/>
    <property type="project" value="UniProtKB-SubCell"/>
</dbReference>
<organism evidence="9 10">
    <name type="scientific">Ensete ventricosum</name>
    <name type="common">Abyssinian banana</name>
    <name type="synonym">Musa ensete</name>
    <dbReference type="NCBI Taxonomy" id="4639"/>
    <lineage>
        <taxon>Eukaryota</taxon>
        <taxon>Viridiplantae</taxon>
        <taxon>Streptophyta</taxon>
        <taxon>Embryophyta</taxon>
        <taxon>Tracheophyta</taxon>
        <taxon>Spermatophyta</taxon>
        <taxon>Magnoliopsida</taxon>
        <taxon>Liliopsida</taxon>
        <taxon>Zingiberales</taxon>
        <taxon>Musaceae</taxon>
        <taxon>Ensete</taxon>
    </lineage>
</organism>
<dbReference type="Pfam" id="PF03094">
    <property type="entry name" value="Mlo"/>
    <property type="match status" value="2"/>
</dbReference>
<feature type="transmembrane region" description="Helical" evidence="8">
    <location>
        <begin position="17"/>
        <end position="34"/>
    </location>
</feature>
<dbReference type="Proteomes" id="UP000287651">
    <property type="component" value="Unassembled WGS sequence"/>
</dbReference>
<evidence type="ECO:0000313" key="10">
    <source>
        <dbReference type="Proteomes" id="UP000287651"/>
    </source>
</evidence>
<feature type="transmembrane region" description="Helical" evidence="8">
    <location>
        <begin position="183"/>
        <end position="207"/>
    </location>
</feature>
<dbReference type="PANTHER" id="PTHR31942">
    <property type="entry name" value="MLO-LIKE PROTEIN 1"/>
    <property type="match status" value="1"/>
</dbReference>
<sequence length="259" mass="28645">MAGGDAGDSRDLDQTPTWAVAAVSSVIILISLLLEKGLHHLGEWLTKKHKKTLFDALEKVKAELMILGFISLLLTFGQAYIIKICIPYKVAETMLPCPKNNTLTPEAGGGNHRRLLMDQNAKRRILAAGSIVSCPMVSKFFSSIKLIGIPSTYYHCGVVIFLLVTCLCSDLQGKVSLISVNGLHQLHIFIFFLAVLHVANSALIMAFGRAKIHAWKEWEKETQSVDYAFSSGMLLNKIFLLAIIISWLNHPPKKRVCTT</sequence>
<keyword evidence="3 8" id="KW-0812">Transmembrane</keyword>
<name>A0A426XFP7_ENSVE</name>
<keyword evidence="5 8" id="KW-1133">Transmembrane helix</keyword>
<dbReference type="EMBL" id="AMZH03021371">
    <property type="protein sequence ID" value="RRT38260.1"/>
    <property type="molecule type" value="Genomic_DNA"/>
</dbReference>
<evidence type="ECO:0000256" key="7">
    <source>
        <dbReference type="ARBA" id="ARBA00023265"/>
    </source>
</evidence>
<comment type="caution">
    <text evidence="9">The sequence shown here is derived from an EMBL/GenBank/DDBJ whole genome shotgun (WGS) entry which is preliminary data.</text>
</comment>
<proteinExistence type="inferred from homology"/>
<protein>
    <recommendedName>
        <fullName evidence="11">MLO-like protein</fullName>
    </recommendedName>
</protein>
<comment type="subcellular location">
    <subcellularLocation>
        <location evidence="1">Membrane</location>
        <topology evidence="1">Multi-pass membrane protein</topology>
    </subcellularLocation>
</comment>
<evidence type="ECO:0000256" key="1">
    <source>
        <dbReference type="ARBA" id="ARBA00004141"/>
    </source>
</evidence>
<evidence type="ECO:0000256" key="3">
    <source>
        <dbReference type="ARBA" id="ARBA00022692"/>
    </source>
</evidence>
<evidence type="ECO:0008006" key="11">
    <source>
        <dbReference type="Google" id="ProtNLM"/>
    </source>
</evidence>
<dbReference type="PANTHER" id="PTHR31942:SF131">
    <property type="entry name" value="OS05G0183566 PROTEIN"/>
    <property type="match status" value="1"/>
</dbReference>
<feature type="transmembrane region" description="Helical" evidence="8">
    <location>
        <begin position="152"/>
        <end position="171"/>
    </location>
</feature>
<keyword evidence="4" id="KW-0611">Plant defense</keyword>
<feature type="transmembrane region" description="Helical" evidence="8">
    <location>
        <begin position="227"/>
        <end position="248"/>
    </location>
</feature>
<dbReference type="AlphaFoldDB" id="A0A426XFP7"/>